<keyword evidence="4" id="KW-0325">Glycoprotein</keyword>
<dbReference type="InterPro" id="IPR001611">
    <property type="entry name" value="Leu-rich_rpt"/>
</dbReference>
<dbReference type="Pfam" id="PF00560">
    <property type="entry name" value="LRR_1"/>
    <property type="match status" value="3"/>
</dbReference>
<dbReference type="SUPFAM" id="SSF52058">
    <property type="entry name" value="L domain-like"/>
    <property type="match status" value="1"/>
</dbReference>
<evidence type="ECO:0000256" key="3">
    <source>
        <dbReference type="ARBA" id="ARBA00022737"/>
    </source>
</evidence>
<keyword evidence="2 5" id="KW-0732">Signal</keyword>
<evidence type="ECO:0000256" key="1">
    <source>
        <dbReference type="ARBA" id="ARBA00022614"/>
    </source>
</evidence>
<accession>A0A6V7QJL2</accession>
<feature type="signal peptide" evidence="5">
    <location>
        <begin position="1"/>
        <end position="26"/>
    </location>
</feature>
<evidence type="ECO:0000256" key="2">
    <source>
        <dbReference type="ARBA" id="ARBA00022729"/>
    </source>
</evidence>
<evidence type="ECO:0000256" key="4">
    <source>
        <dbReference type="ARBA" id="ARBA00023180"/>
    </source>
</evidence>
<dbReference type="Gene3D" id="3.80.10.10">
    <property type="entry name" value="Ribonuclease Inhibitor"/>
    <property type="match status" value="1"/>
</dbReference>
<organism evidence="6">
    <name type="scientific">Ananas comosus var. bracteatus</name>
    <name type="common">red pineapple</name>
    <dbReference type="NCBI Taxonomy" id="296719"/>
    <lineage>
        <taxon>Eukaryota</taxon>
        <taxon>Viridiplantae</taxon>
        <taxon>Streptophyta</taxon>
        <taxon>Embryophyta</taxon>
        <taxon>Tracheophyta</taxon>
        <taxon>Spermatophyta</taxon>
        <taxon>Magnoliopsida</taxon>
        <taxon>Liliopsida</taxon>
        <taxon>Poales</taxon>
        <taxon>Bromeliaceae</taxon>
        <taxon>Bromelioideae</taxon>
        <taxon>Ananas</taxon>
    </lineage>
</organism>
<protein>
    <submittedName>
        <fullName evidence="6">Uncharacterized protein</fullName>
    </submittedName>
</protein>
<evidence type="ECO:0000313" key="6">
    <source>
        <dbReference type="EMBL" id="CAD1843077.1"/>
    </source>
</evidence>
<keyword evidence="3" id="KW-0677">Repeat</keyword>
<dbReference type="PANTHER" id="PTHR48054">
    <property type="entry name" value="RECEPTOR KINASE-LIKE PROTEIN XA21"/>
    <property type="match status" value="1"/>
</dbReference>
<reference evidence="6" key="1">
    <citation type="submission" date="2020-07" db="EMBL/GenBank/DDBJ databases">
        <authorList>
            <person name="Lin J."/>
        </authorList>
    </citation>
    <scope>NUCLEOTIDE SEQUENCE</scope>
</reference>
<keyword evidence="1" id="KW-0433">Leucine-rich repeat</keyword>
<dbReference type="EMBL" id="LR862136">
    <property type="protein sequence ID" value="CAD1843077.1"/>
    <property type="molecule type" value="Genomic_DNA"/>
</dbReference>
<dbReference type="InterPro" id="IPR032675">
    <property type="entry name" value="LRR_dom_sf"/>
</dbReference>
<dbReference type="InterPro" id="IPR052592">
    <property type="entry name" value="LRR-RLK"/>
</dbReference>
<sequence length="293" mass="30856">MPFLSHTIPILLTLPLASLLCSPSQSQIPPPLSAFLNSSNPCSLPPSPSLTLSCSNGSQITRLSITGGGRLHRPLSAASADALFTSLSTLPHLTSLSLVSLGLHGPFPPQIHRLSSLQLLNLSSNYFSGPIPPQLLAMGSLQNLILAGNSFNGALPDFKSLTAITELDLGGNRLAGEIPPPLFSHPSLEFLDLSGNTLSGQIPTDLCCGGRLRFVNISDNLLIGALPSCFRTDSLNRVVIAKANCLDDSKYQRPISYCNQGALAANLPSHEEKSGSRRKFGLLFGIVGGSLVV</sequence>
<dbReference type="FunFam" id="3.80.10.10:FF:000041">
    <property type="entry name" value="LRR receptor-like serine/threonine-protein kinase ERECTA"/>
    <property type="match status" value="1"/>
</dbReference>
<name>A0A6V7QJL2_ANACO</name>
<dbReference type="AlphaFoldDB" id="A0A6V7QJL2"/>
<evidence type="ECO:0000256" key="5">
    <source>
        <dbReference type="SAM" id="SignalP"/>
    </source>
</evidence>
<proteinExistence type="predicted"/>
<gene>
    <name evidence="6" type="ORF">CB5_LOCUS26288</name>
</gene>
<feature type="chain" id="PRO_5027623263" evidence="5">
    <location>
        <begin position="27"/>
        <end position="293"/>
    </location>
</feature>